<evidence type="ECO:0008006" key="3">
    <source>
        <dbReference type="Google" id="ProtNLM"/>
    </source>
</evidence>
<dbReference type="EMBL" id="CABIJS010000017">
    <property type="protein sequence ID" value="VUZ39521.1"/>
    <property type="molecule type" value="Genomic_DNA"/>
</dbReference>
<accession>A0A564XWV7</accession>
<gene>
    <name evidence="1" type="ORF">WMSIL1_LOCUS776</name>
</gene>
<protein>
    <recommendedName>
        <fullName evidence="3">Protein kinase domain-containing protein</fullName>
    </recommendedName>
</protein>
<sequence>MKVWNLPKGCRNRLRDYLGRDIPNKAFNLIKKMLSYSPEKRISARDALQHPFFRSFGNNYDCQKMAQWLNGL</sequence>
<reference evidence="1 2" key="1">
    <citation type="submission" date="2019-07" db="EMBL/GenBank/DDBJ databases">
        <authorList>
            <person name="Jastrzebski P J."/>
            <person name="Paukszto L."/>
            <person name="Jastrzebski P J."/>
        </authorList>
    </citation>
    <scope>NUCLEOTIDE SEQUENCE [LARGE SCALE GENOMIC DNA]</scope>
    <source>
        <strain evidence="1 2">WMS-il1</strain>
    </source>
</reference>
<dbReference type="InterPro" id="IPR011009">
    <property type="entry name" value="Kinase-like_dom_sf"/>
</dbReference>
<keyword evidence="2" id="KW-1185">Reference proteome</keyword>
<dbReference type="SUPFAM" id="SSF56112">
    <property type="entry name" value="Protein kinase-like (PK-like)"/>
    <property type="match status" value="1"/>
</dbReference>
<dbReference type="Proteomes" id="UP000321570">
    <property type="component" value="Unassembled WGS sequence"/>
</dbReference>
<evidence type="ECO:0000313" key="2">
    <source>
        <dbReference type="Proteomes" id="UP000321570"/>
    </source>
</evidence>
<proteinExistence type="predicted"/>
<dbReference type="Gene3D" id="1.10.510.10">
    <property type="entry name" value="Transferase(Phosphotransferase) domain 1"/>
    <property type="match status" value="1"/>
</dbReference>
<dbReference type="AlphaFoldDB" id="A0A564XWV7"/>
<organism evidence="1 2">
    <name type="scientific">Hymenolepis diminuta</name>
    <name type="common">Rat tapeworm</name>
    <dbReference type="NCBI Taxonomy" id="6216"/>
    <lineage>
        <taxon>Eukaryota</taxon>
        <taxon>Metazoa</taxon>
        <taxon>Spiralia</taxon>
        <taxon>Lophotrochozoa</taxon>
        <taxon>Platyhelminthes</taxon>
        <taxon>Cestoda</taxon>
        <taxon>Eucestoda</taxon>
        <taxon>Cyclophyllidea</taxon>
        <taxon>Hymenolepididae</taxon>
        <taxon>Hymenolepis</taxon>
    </lineage>
</organism>
<name>A0A564XWV7_HYMDI</name>
<evidence type="ECO:0000313" key="1">
    <source>
        <dbReference type="EMBL" id="VUZ39521.1"/>
    </source>
</evidence>